<proteinExistence type="predicted"/>
<evidence type="ECO:0000313" key="2">
    <source>
        <dbReference type="EMBL" id="QDF14180.2"/>
    </source>
</evidence>
<keyword evidence="3" id="KW-1185">Reference proteome</keyword>
<gene>
    <name evidence="2" type="primary">6</name>
    <name evidence="2" type="ORF">SEA_IAMGROOT_6</name>
</gene>
<feature type="compositionally biased region" description="Basic and acidic residues" evidence="1">
    <location>
        <begin position="79"/>
        <end position="110"/>
    </location>
</feature>
<dbReference type="Proteomes" id="UP000317085">
    <property type="component" value="Segment"/>
</dbReference>
<reference evidence="3" key="1">
    <citation type="submission" date="2019-05" db="EMBL/GenBank/DDBJ databases">
        <authorList>
            <person name="Matney K."/>
            <person name="Lacafta O."/>
            <person name="Ahmed J."/>
            <person name="Anderson S."/>
            <person name="Assadpour T."/>
            <person name="Espinosa K."/>
            <person name="Gadsden T."/>
            <person name="Graham A."/>
            <person name="Hajjar W."/>
            <person name="Howard T."/>
            <person name="Matsen K."/>
            <person name="Osu J."/>
            <person name="Rup E."/>
            <person name="Sang H."/>
            <person name="Wadi S."/>
            <person name="McNeal J."/>
            <person name="Temple L."/>
        </authorList>
    </citation>
    <scope>NUCLEOTIDE SEQUENCE [LARGE SCALE GENOMIC DNA]</scope>
</reference>
<feature type="region of interest" description="Disordered" evidence="1">
    <location>
        <begin position="1"/>
        <end position="110"/>
    </location>
</feature>
<protein>
    <submittedName>
        <fullName evidence="2">Scaffolding protein</fullName>
    </submittedName>
</protein>
<dbReference type="EMBL" id="MK880124">
    <property type="protein sequence ID" value="QDF14180.2"/>
    <property type="molecule type" value="Genomic_DNA"/>
</dbReference>
<evidence type="ECO:0000256" key="1">
    <source>
        <dbReference type="SAM" id="MobiDB-lite"/>
    </source>
</evidence>
<feature type="region of interest" description="Disordered" evidence="1">
    <location>
        <begin position="165"/>
        <end position="211"/>
    </location>
</feature>
<accession>A0A4Y6EAU8</accession>
<sequence length="211" mass="22737">MPPVLQGPFPLPLALEPAREASYAPRKAEGALRPRRRPHMTAQNTDPAAPQTEPAKEPTGSTPPWGDDFDPARAWDTIQKQREAEKELKDKLSAFEKAEQERSDAEKTELEKLQARLEKAEADLKAKAREALLAKSGLPEDLHDLVTADTDEGIAAQVAKLQTALGGQKNDGNDPAPEVKPSSRPQAALTPGHGGEPTPETDLDAIVAAVR</sequence>
<name>A0A4Y6EAU8_9CAUD</name>
<evidence type="ECO:0000313" key="3">
    <source>
        <dbReference type="Proteomes" id="UP000317085"/>
    </source>
</evidence>
<organism evidence="2 3">
    <name type="scientific">Microbacterium phage IAmGroot</name>
    <dbReference type="NCBI Taxonomy" id="2588486"/>
    <lineage>
        <taxon>Viruses</taxon>
        <taxon>Duplodnaviria</taxon>
        <taxon>Heunggongvirae</taxon>
        <taxon>Uroviricota</taxon>
        <taxon>Caudoviricetes</taxon>
        <taxon>Casidaviridae</taxon>
        <taxon>Gardenstatevirus</taxon>
        <taxon>Gardenstatevirus iamgroot</taxon>
    </lineage>
</organism>
<feature type="compositionally biased region" description="Pro residues" evidence="1">
    <location>
        <begin position="1"/>
        <end position="11"/>
    </location>
</feature>